<dbReference type="GeneID" id="93121824"/>
<dbReference type="AlphaFoldDB" id="A0A158M4Q7"/>
<dbReference type="Proteomes" id="UP000026682">
    <property type="component" value="Unassembled WGS sequence"/>
</dbReference>
<proteinExistence type="predicted"/>
<dbReference type="Gene3D" id="3.30.70.100">
    <property type="match status" value="1"/>
</dbReference>
<dbReference type="EMBL" id="JFZZ01000062">
    <property type="protein sequence ID" value="KAK91209.1"/>
    <property type="molecule type" value="Genomic_DNA"/>
</dbReference>
<dbReference type="GO" id="GO:0071949">
    <property type="term" value="F:FAD binding"/>
    <property type="evidence" value="ECO:0007669"/>
    <property type="project" value="InterPro"/>
</dbReference>
<dbReference type="SMART" id="SM01034">
    <property type="entry name" value="BLUF"/>
    <property type="match status" value="1"/>
</dbReference>
<dbReference type="STRING" id="35814.BBB42_17895"/>
<sequence>MLSTLIYRSRAIGAIGPQALQELLALAKQRNASLSVTGILLFDGIHFVQLLEGSDYAVAELLMPYSAILGMTMSCF</sequence>
<evidence type="ECO:0000313" key="3">
    <source>
        <dbReference type="Proteomes" id="UP000026682"/>
    </source>
</evidence>
<dbReference type="Pfam" id="PF04940">
    <property type="entry name" value="BLUF"/>
    <property type="match status" value="1"/>
</dbReference>
<dbReference type="PATRIC" id="fig|1331206.3.peg.1665"/>
<gene>
    <name evidence="2" type="ORF">L497_3021</name>
</gene>
<protein>
    <submittedName>
        <fullName evidence="2">Sensors of blue-light using FAD</fullName>
    </submittedName>
</protein>
<comment type="caution">
    <text evidence="2">The sequence shown here is derived from an EMBL/GenBank/DDBJ whole genome shotgun (WGS) entry which is preliminary data.</text>
</comment>
<name>A0A158M4Q7_9BORD</name>
<dbReference type="InterPro" id="IPR007024">
    <property type="entry name" value="BLUF_domain"/>
</dbReference>
<dbReference type="GO" id="GO:0009882">
    <property type="term" value="F:blue light photoreceptor activity"/>
    <property type="evidence" value="ECO:0007669"/>
    <property type="project" value="InterPro"/>
</dbReference>
<dbReference type="SUPFAM" id="SSF54975">
    <property type="entry name" value="Acylphosphatase/BLUF domain-like"/>
    <property type="match status" value="1"/>
</dbReference>
<dbReference type="PROSITE" id="PS50925">
    <property type="entry name" value="BLUF"/>
    <property type="match status" value="1"/>
</dbReference>
<accession>A0A158M4Q7</accession>
<evidence type="ECO:0000259" key="1">
    <source>
        <dbReference type="PROSITE" id="PS50925"/>
    </source>
</evidence>
<feature type="domain" description="BLUF" evidence="1">
    <location>
        <begin position="2"/>
        <end position="76"/>
    </location>
</feature>
<reference evidence="2 3" key="1">
    <citation type="submission" date="2014-03" db="EMBL/GenBank/DDBJ databases">
        <title>Genome sequence of Bordetella holmseii.</title>
        <authorList>
            <person name="Harvill E."/>
            <person name="Goodfield L.L."/>
            <person name="Ivanov Y."/>
            <person name="Meyer J.A."/>
            <person name="Newth C."/>
            <person name="Cassiday P."/>
            <person name="Tondella M.L."/>
            <person name="Liao P."/>
            <person name="Zimmerman J."/>
            <person name="Meert K."/>
            <person name="Wessel D."/>
            <person name="Berger J."/>
            <person name="Dean J.M."/>
            <person name="Holubkov R."/>
            <person name="Burr J."/>
            <person name="Liu T."/>
            <person name="Brinkac L.M."/>
            <person name="Sanka R."/>
            <person name="Kim M."/>
            <person name="Losada L."/>
        </authorList>
    </citation>
    <scope>NUCLEOTIDE SEQUENCE [LARGE SCALE GENOMIC DNA]</scope>
    <source>
        <strain evidence="2 3">CDC-H585-BH</strain>
    </source>
</reference>
<evidence type="ECO:0000313" key="2">
    <source>
        <dbReference type="EMBL" id="KAK91209.1"/>
    </source>
</evidence>
<dbReference type="RefSeq" id="WP_017685324.1">
    <property type="nucleotide sequence ID" value="NZ_JFZZ01000062.1"/>
</dbReference>
<organism evidence="2 3">
    <name type="scientific">Bordetella holmesii CDC-H585-BH</name>
    <dbReference type="NCBI Taxonomy" id="1331206"/>
    <lineage>
        <taxon>Bacteria</taxon>
        <taxon>Pseudomonadati</taxon>
        <taxon>Pseudomonadota</taxon>
        <taxon>Betaproteobacteria</taxon>
        <taxon>Burkholderiales</taxon>
        <taxon>Alcaligenaceae</taxon>
        <taxon>Bordetella</taxon>
    </lineage>
</organism>
<dbReference type="InterPro" id="IPR036046">
    <property type="entry name" value="Acylphosphatase-like_dom_sf"/>
</dbReference>